<evidence type="ECO:0000256" key="9">
    <source>
        <dbReference type="ARBA" id="ARBA00022723"/>
    </source>
</evidence>
<evidence type="ECO:0000313" key="19">
    <source>
        <dbReference type="EMBL" id="SER24157.1"/>
    </source>
</evidence>
<dbReference type="Pfam" id="PF21999">
    <property type="entry name" value="IMS_HHH_1"/>
    <property type="match status" value="1"/>
</dbReference>
<dbReference type="GO" id="GO:0006281">
    <property type="term" value="P:DNA repair"/>
    <property type="evidence" value="ECO:0007669"/>
    <property type="project" value="UniProtKB-UniRule"/>
</dbReference>
<comment type="similarity">
    <text evidence="2 17">Belongs to the DNA polymerase type-Y family.</text>
</comment>
<comment type="subunit">
    <text evidence="17">Monomer.</text>
</comment>
<dbReference type="PANTHER" id="PTHR11076:SF33">
    <property type="entry name" value="DNA POLYMERASE KAPPA"/>
    <property type="match status" value="1"/>
</dbReference>
<comment type="cofactor">
    <cofactor evidence="17">
        <name>Mg(2+)</name>
        <dbReference type="ChEBI" id="CHEBI:18420"/>
    </cofactor>
    <text evidence="17">Binds 2 magnesium ions per subunit.</text>
</comment>
<evidence type="ECO:0000256" key="4">
    <source>
        <dbReference type="ARBA" id="ARBA00022457"/>
    </source>
</evidence>
<keyword evidence="13 17" id="KW-0238">DNA-binding</keyword>
<organism evidence="19 20">
    <name type="scientific">Rosenbergiella nectarea</name>
    <dbReference type="NCBI Taxonomy" id="988801"/>
    <lineage>
        <taxon>Bacteria</taxon>
        <taxon>Pseudomonadati</taxon>
        <taxon>Pseudomonadota</taxon>
        <taxon>Gammaproteobacteria</taxon>
        <taxon>Enterobacterales</taxon>
        <taxon>Erwiniaceae</taxon>
        <taxon>Rosenbergiella</taxon>
    </lineage>
</organism>
<feature type="domain" description="UmuC" evidence="18">
    <location>
        <begin position="4"/>
        <end position="185"/>
    </location>
</feature>
<dbReference type="Gene3D" id="1.10.150.20">
    <property type="entry name" value="5' to 3' exonuclease, C-terminal subdomain"/>
    <property type="match status" value="1"/>
</dbReference>
<keyword evidence="12 17" id="KW-0239">DNA-directed DNA polymerase</keyword>
<keyword evidence="10 17" id="KW-0227">DNA damage</keyword>
<dbReference type="FunFam" id="3.40.1170.60:FF:000001">
    <property type="entry name" value="DNA polymerase IV"/>
    <property type="match status" value="1"/>
</dbReference>
<dbReference type="EMBL" id="FOGC01000016">
    <property type="protein sequence ID" value="SER24157.1"/>
    <property type="molecule type" value="Genomic_DNA"/>
</dbReference>
<keyword evidence="11 17" id="KW-0460">Magnesium</keyword>
<evidence type="ECO:0000256" key="5">
    <source>
        <dbReference type="ARBA" id="ARBA00022490"/>
    </source>
</evidence>
<accession>A0A1H9ML19</accession>
<keyword evidence="8 17" id="KW-0235">DNA replication</keyword>
<evidence type="ECO:0000256" key="14">
    <source>
        <dbReference type="ARBA" id="ARBA00023204"/>
    </source>
</evidence>
<feature type="active site" evidence="17">
    <location>
        <position position="104"/>
    </location>
</feature>
<proteinExistence type="inferred from homology"/>
<evidence type="ECO:0000256" key="8">
    <source>
        <dbReference type="ARBA" id="ARBA00022705"/>
    </source>
</evidence>
<dbReference type="FunFam" id="1.10.150.20:FF:000019">
    <property type="entry name" value="DNA polymerase IV"/>
    <property type="match status" value="1"/>
</dbReference>
<feature type="binding site" evidence="17">
    <location>
        <position position="103"/>
    </location>
    <ligand>
        <name>Mg(2+)</name>
        <dbReference type="ChEBI" id="CHEBI:18420"/>
    </ligand>
</feature>
<evidence type="ECO:0000256" key="11">
    <source>
        <dbReference type="ARBA" id="ARBA00022842"/>
    </source>
</evidence>
<keyword evidence="14 17" id="KW-0234">DNA repair</keyword>
<dbReference type="Proteomes" id="UP000242515">
    <property type="component" value="Unassembled WGS sequence"/>
</dbReference>
<dbReference type="FunFam" id="3.30.70.270:FF:000002">
    <property type="entry name" value="DNA polymerase IV"/>
    <property type="match status" value="1"/>
</dbReference>
<dbReference type="GO" id="GO:0003684">
    <property type="term" value="F:damaged DNA binding"/>
    <property type="evidence" value="ECO:0007669"/>
    <property type="project" value="InterPro"/>
</dbReference>
<evidence type="ECO:0000256" key="1">
    <source>
        <dbReference type="ARBA" id="ARBA00004496"/>
    </source>
</evidence>
<comment type="function">
    <text evidence="17">Poorly processive, error-prone DNA polymerase involved in untargeted mutagenesis. Copies undamaged DNA at stalled replication forks, which arise in vivo from mismatched or misaligned primer ends. These misaligned primers can be extended by PolIV. Exhibits no 3'-5' exonuclease (proofreading) activity. May be involved in translesional synthesis, in conjunction with the beta clamp from PolIII.</text>
</comment>
<dbReference type="GO" id="GO:0005829">
    <property type="term" value="C:cytosol"/>
    <property type="evidence" value="ECO:0007669"/>
    <property type="project" value="TreeGrafter"/>
</dbReference>
<evidence type="ECO:0000259" key="18">
    <source>
        <dbReference type="PROSITE" id="PS50173"/>
    </source>
</evidence>
<evidence type="ECO:0000256" key="10">
    <source>
        <dbReference type="ARBA" id="ARBA00022763"/>
    </source>
</evidence>
<dbReference type="GO" id="GO:0006261">
    <property type="term" value="P:DNA-templated DNA replication"/>
    <property type="evidence" value="ECO:0007669"/>
    <property type="project" value="UniProtKB-UniRule"/>
</dbReference>
<evidence type="ECO:0000256" key="17">
    <source>
        <dbReference type="HAMAP-Rule" id="MF_01113"/>
    </source>
</evidence>
<dbReference type="Gene3D" id="3.30.70.270">
    <property type="match status" value="1"/>
</dbReference>
<dbReference type="Gene3D" id="3.30.1490.100">
    <property type="entry name" value="DNA polymerase, Y-family, little finger domain"/>
    <property type="match status" value="1"/>
</dbReference>
<sequence>MRKIIHVDMDCFYAAVEMRDNPALRDIPIAIGGSPERRGVISTANYPARRYGVKSAMPTATALKLCPQLTLLPGRFDAYKQASAQIQQIFKRYTSKVEPLSLDEAYLDVTECLACQGSATLIAEEIRRSIFLETGLTASAGVAPIKFLAKIASEVNKPDGLYVIPPQQVDHFLQTLPLAKIPGVGEVSSRKLADLGLYTCADIQKVELSFLLKKFGKFGRSLWEKSQGIDTRDVDSHRLRKSVGVETTLSADIEQWGQCLEVIDKLYTELERRLRQVRPDLRVARQGVKFKFSDFQQTTLEHIWTELTKQDFIDLALKLWEQRRQGRSVRLIGLHVSLLDPQVERQLPLQL</sequence>
<dbReference type="InterPro" id="IPR043128">
    <property type="entry name" value="Rev_trsase/Diguanyl_cyclase"/>
</dbReference>
<dbReference type="STRING" id="988801.SAMN05216522_11632"/>
<evidence type="ECO:0000256" key="3">
    <source>
        <dbReference type="ARBA" id="ARBA00012417"/>
    </source>
</evidence>
<feature type="site" description="Substrate discrimination" evidence="17">
    <location>
        <position position="13"/>
    </location>
</feature>
<dbReference type="Pfam" id="PF00817">
    <property type="entry name" value="IMS"/>
    <property type="match status" value="1"/>
</dbReference>
<keyword evidence="20" id="KW-1185">Reference proteome</keyword>
<dbReference type="InterPro" id="IPR050116">
    <property type="entry name" value="DNA_polymerase-Y"/>
</dbReference>
<dbReference type="SUPFAM" id="SSF56672">
    <property type="entry name" value="DNA/RNA polymerases"/>
    <property type="match status" value="1"/>
</dbReference>
<evidence type="ECO:0000256" key="2">
    <source>
        <dbReference type="ARBA" id="ARBA00010945"/>
    </source>
</evidence>
<dbReference type="RefSeq" id="WP_092678239.1">
    <property type="nucleotide sequence ID" value="NZ_FOGC01000016.1"/>
</dbReference>
<protein>
    <recommendedName>
        <fullName evidence="16 17">DNA polymerase IV</fullName>
        <shortName evidence="17">Pol IV</shortName>
        <ecNumber evidence="3 17">2.7.7.7</ecNumber>
    </recommendedName>
</protein>
<dbReference type="GO" id="GO:0003887">
    <property type="term" value="F:DNA-directed DNA polymerase activity"/>
    <property type="evidence" value="ECO:0007669"/>
    <property type="project" value="UniProtKB-UniRule"/>
</dbReference>
<evidence type="ECO:0000256" key="13">
    <source>
        <dbReference type="ARBA" id="ARBA00023125"/>
    </source>
</evidence>
<dbReference type="AlphaFoldDB" id="A0A1H9ML19"/>
<dbReference type="InterPro" id="IPR043502">
    <property type="entry name" value="DNA/RNA_pol_sf"/>
</dbReference>
<comment type="catalytic activity">
    <reaction evidence="15 17">
        <text>DNA(n) + a 2'-deoxyribonucleoside 5'-triphosphate = DNA(n+1) + diphosphate</text>
        <dbReference type="Rhea" id="RHEA:22508"/>
        <dbReference type="Rhea" id="RHEA-COMP:17339"/>
        <dbReference type="Rhea" id="RHEA-COMP:17340"/>
        <dbReference type="ChEBI" id="CHEBI:33019"/>
        <dbReference type="ChEBI" id="CHEBI:61560"/>
        <dbReference type="ChEBI" id="CHEBI:173112"/>
        <dbReference type="EC" id="2.7.7.7"/>
    </reaction>
</comment>
<evidence type="ECO:0000256" key="15">
    <source>
        <dbReference type="ARBA" id="ARBA00049244"/>
    </source>
</evidence>
<dbReference type="EC" id="2.7.7.7" evidence="3 17"/>
<dbReference type="CDD" id="cd03586">
    <property type="entry name" value="PolY_Pol_IV_kappa"/>
    <property type="match status" value="1"/>
</dbReference>
<dbReference type="InterPro" id="IPR053848">
    <property type="entry name" value="IMS_HHH_1"/>
</dbReference>
<dbReference type="GO" id="GO:0042276">
    <property type="term" value="P:error-prone translesion synthesis"/>
    <property type="evidence" value="ECO:0007669"/>
    <property type="project" value="TreeGrafter"/>
</dbReference>
<evidence type="ECO:0000256" key="16">
    <source>
        <dbReference type="ARBA" id="ARBA00073079"/>
    </source>
</evidence>
<keyword evidence="4 17" id="KW-0515">Mutator protein</keyword>
<evidence type="ECO:0000256" key="12">
    <source>
        <dbReference type="ARBA" id="ARBA00022932"/>
    </source>
</evidence>
<dbReference type="SUPFAM" id="SSF100879">
    <property type="entry name" value="Lesion bypass DNA polymerase (Y-family), little finger domain"/>
    <property type="match status" value="1"/>
</dbReference>
<reference evidence="20" key="1">
    <citation type="submission" date="2016-10" db="EMBL/GenBank/DDBJ databases">
        <authorList>
            <person name="Varghese N."/>
            <person name="Submissions S."/>
        </authorList>
    </citation>
    <scope>NUCLEOTIDE SEQUENCE [LARGE SCALE GENOMIC DNA]</scope>
    <source>
        <strain evidence="20">8N4</strain>
    </source>
</reference>
<name>A0A1H9ML19_9GAMM</name>
<dbReference type="HAMAP" id="MF_01113">
    <property type="entry name" value="DNApol_IV"/>
    <property type="match status" value="1"/>
</dbReference>
<dbReference type="InterPro" id="IPR001126">
    <property type="entry name" value="UmuC"/>
</dbReference>
<dbReference type="PANTHER" id="PTHR11076">
    <property type="entry name" value="DNA REPAIR POLYMERASE UMUC / TRANSFERASE FAMILY MEMBER"/>
    <property type="match status" value="1"/>
</dbReference>
<dbReference type="FunFam" id="3.30.1490.100:FF:000002">
    <property type="entry name" value="DNA polymerase IV"/>
    <property type="match status" value="1"/>
</dbReference>
<keyword evidence="7 17" id="KW-0548">Nucleotidyltransferase</keyword>
<dbReference type="OrthoDB" id="9808813at2"/>
<dbReference type="PROSITE" id="PS50173">
    <property type="entry name" value="UMUC"/>
    <property type="match status" value="1"/>
</dbReference>
<evidence type="ECO:0000256" key="6">
    <source>
        <dbReference type="ARBA" id="ARBA00022679"/>
    </source>
</evidence>
<keyword evidence="6 17" id="KW-0808">Transferase</keyword>
<dbReference type="InterPro" id="IPR022880">
    <property type="entry name" value="DNApol_IV"/>
</dbReference>
<evidence type="ECO:0000256" key="7">
    <source>
        <dbReference type="ARBA" id="ARBA00022695"/>
    </source>
</evidence>
<dbReference type="GO" id="GO:0009432">
    <property type="term" value="P:SOS response"/>
    <property type="evidence" value="ECO:0007669"/>
    <property type="project" value="UniProtKB-ARBA"/>
</dbReference>
<dbReference type="InterPro" id="IPR036775">
    <property type="entry name" value="DNA_pol_Y-fam_lit_finger_sf"/>
</dbReference>
<dbReference type="InterPro" id="IPR017961">
    <property type="entry name" value="DNA_pol_Y-fam_little_finger"/>
</dbReference>
<dbReference type="Gene3D" id="3.40.1170.60">
    <property type="match status" value="1"/>
</dbReference>
<dbReference type="GO" id="GO:0000287">
    <property type="term" value="F:magnesium ion binding"/>
    <property type="evidence" value="ECO:0007669"/>
    <property type="project" value="UniProtKB-UniRule"/>
</dbReference>
<comment type="subcellular location">
    <subcellularLocation>
        <location evidence="1 17">Cytoplasm</location>
    </subcellularLocation>
</comment>
<keyword evidence="9 17" id="KW-0479">Metal-binding</keyword>
<feature type="binding site" evidence="17">
    <location>
        <position position="8"/>
    </location>
    <ligand>
        <name>Mg(2+)</name>
        <dbReference type="ChEBI" id="CHEBI:18420"/>
    </ligand>
</feature>
<keyword evidence="5 17" id="KW-0963">Cytoplasm</keyword>
<evidence type="ECO:0000313" key="20">
    <source>
        <dbReference type="Proteomes" id="UP000242515"/>
    </source>
</evidence>
<dbReference type="Pfam" id="PF11799">
    <property type="entry name" value="IMS_C"/>
    <property type="match status" value="1"/>
</dbReference>
<dbReference type="NCBIfam" id="NF002677">
    <property type="entry name" value="PRK02406.1"/>
    <property type="match status" value="1"/>
</dbReference>
<gene>
    <name evidence="17" type="primary">dinB</name>
    <name evidence="19" type="ORF">SAMN05216522_11632</name>
</gene>